<dbReference type="InterPro" id="IPR000994">
    <property type="entry name" value="Pept_M24"/>
</dbReference>
<dbReference type="Pfam" id="PF00557">
    <property type="entry name" value="Peptidase_M24"/>
    <property type="match status" value="1"/>
</dbReference>
<dbReference type="AlphaFoldDB" id="A0A3L9Y2U7"/>
<sequence>MPDTAQNFQSFTATTRPDQGPPRLAELRAEMGRAGLQGFLIPRADAHQGEYVAPRDERLSWLTGFTGSAGFCAVLPERAGVFVDGRYRLQVKAQTDTAHFTPVNWPETKLEDWLIAELPKGGVVGFDPWLHTVAEIERMEGALSPHQISLRPGDNLVDAIWPDQPGPPLAPARAWPDRFAGKTAVQKLAECAETLNDAGHGCALLTQPDSICWLLNIRGADVAHTPLVHAFALLHPNGTLDLFIAAEKLVDLDLPKGVTAHPPDALSDALAQAPQPVRLDPASAPFAAKQTLDAAGRESAQDSDPCLLPKARKNPAEIAATTQAHLRDGAAMARFLHWFDENAPTGTLSEIDIARALEGFRAETGALKEISFDTIAGAGPNGAIVHYRVTEETNAPVLPGQLFLIDSGAQYEDGTTDVTRTLPVGKVGAEECEAFTQVLRGMIAIHLARFPKGLTGRDLDALARAPLWAAGRDFDHGTGHGVGVYLGVHEGPQRLSRNGTVTLEPGMILSNEPGYYRDGAFGIRLENLVVVAEAPPLPGGDDRPMLHFETLSYVPIDRRLIDRGQLGALELDWLNAYHGEVAARIGPLLEGEAAAWLAKATAPL</sequence>
<dbReference type="PANTHER" id="PTHR43763:SF6">
    <property type="entry name" value="XAA-PRO AMINOPEPTIDASE 1"/>
    <property type="match status" value="1"/>
</dbReference>
<proteinExistence type="inferred from homology"/>
<comment type="caution">
    <text evidence="8">The sequence shown here is derived from an EMBL/GenBank/DDBJ whole genome shotgun (WGS) entry which is preliminary data.</text>
</comment>
<dbReference type="Pfam" id="PF01321">
    <property type="entry name" value="Creatinase_N"/>
    <property type="match status" value="1"/>
</dbReference>
<keyword evidence="8" id="KW-0031">Aminopeptidase</keyword>
<gene>
    <name evidence="8" type="ORF">D9R08_05750</name>
</gene>
<organism evidence="8 9">
    <name type="scientific">Rhodophyticola porphyridii</name>
    <dbReference type="NCBI Taxonomy" id="1852017"/>
    <lineage>
        <taxon>Bacteria</taxon>
        <taxon>Pseudomonadati</taxon>
        <taxon>Pseudomonadota</taxon>
        <taxon>Alphaproteobacteria</taxon>
        <taxon>Rhodobacterales</taxon>
        <taxon>Roseobacteraceae</taxon>
        <taxon>Rhodophyticola</taxon>
    </lineage>
</organism>
<evidence type="ECO:0000313" key="9">
    <source>
        <dbReference type="Proteomes" id="UP000281343"/>
    </source>
</evidence>
<dbReference type="GO" id="GO:0046872">
    <property type="term" value="F:metal ion binding"/>
    <property type="evidence" value="ECO:0007669"/>
    <property type="project" value="UniProtKB-KW"/>
</dbReference>
<keyword evidence="9" id="KW-1185">Reference proteome</keyword>
<evidence type="ECO:0000256" key="4">
    <source>
        <dbReference type="SAM" id="MobiDB-lite"/>
    </source>
</evidence>
<dbReference type="RefSeq" id="WP_121897066.1">
    <property type="nucleotide sequence ID" value="NZ_RCNT01000002.1"/>
</dbReference>
<feature type="compositionally biased region" description="Polar residues" evidence="4">
    <location>
        <begin position="1"/>
        <end position="17"/>
    </location>
</feature>
<dbReference type="SUPFAM" id="SSF55920">
    <property type="entry name" value="Creatinase/aminopeptidase"/>
    <property type="match status" value="1"/>
</dbReference>
<keyword evidence="2" id="KW-0479">Metal-binding</keyword>
<dbReference type="Proteomes" id="UP000281343">
    <property type="component" value="Unassembled WGS sequence"/>
</dbReference>
<name>A0A3L9Y2U7_9RHOB</name>
<evidence type="ECO:0000259" key="7">
    <source>
        <dbReference type="Pfam" id="PF16188"/>
    </source>
</evidence>
<dbReference type="InterPro" id="IPR033740">
    <property type="entry name" value="Pept_M24B"/>
</dbReference>
<dbReference type="InterPro" id="IPR029149">
    <property type="entry name" value="Creatin/AminoP/Spt16_N"/>
</dbReference>
<dbReference type="Gene3D" id="3.90.230.10">
    <property type="entry name" value="Creatinase/methionine aminopeptidase superfamily"/>
    <property type="match status" value="1"/>
</dbReference>
<dbReference type="InterPro" id="IPR000587">
    <property type="entry name" value="Creatinase_N"/>
</dbReference>
<evidence type="ECO:0000256" key="2">
    <source>
        <dbReference type="ARBA" id="ARBA00022723"/>
    </source>
</evidence>
<dbReference type="InterPro" id="IPR050422">
    <property type="entry name" value="X-Pro_aminopeptidase_P"/>
</dbReference>
<keyword evidence="3" id="KW-0378">Hydrolase</keyword>
<dbReference type="EMBL" id="RCNT01000002">
    <property type="protein sequence ID" value="RMA43131.1"/>
    <property type="molecule type" value="Genomic_DNA"/>
</dbReference>
<dbReference type="PANTHER" id="PTHR43763">
    <property type="entry name" value="XAA-PRO AMINOPEPTIDASE 1"/>
    <property type="match status" value="1"/>
</dbReference>
<dbReference type="InterPro" id="IPR036005">
    <property type="entry name" value="Creatinase/aminopeptidase-like"/>
</dbReference>
<accession>A0A3L9Y2U7</accession>
<dbReference type="OrthoDB" id="9806388at2"/>
<dbReference type="Gene3D" id="3.40.350.10">
    <property type="entry name" value="Creatinase/prolidase N-terminal domain"/>
    <property type="match status" value="2"/>
</dbReference>
<feature type="domain" description="Peptidase M24 C-terminal" evidence="7">
    <location>
        <begin position="544"/>
        <end position="604"/>
    </location>
</feature>
<dbReference type="GO" id="GO:0070006">
    <property type="term" value="F:metalloaminopeptidase activity"/>
    <property type="evidence" value="ECO:0007669"/>
    <property type="project" value="InterPro"/>
</dbReference>
<dbReference type="GO" id="GO:0005737">
    <property type="term" value="C:cytoplasm"/>
    <property type="evidence" value="ECO:0007669"/>
    <property type="project" value="UniProtKB-ARBA"/>
</dbReference>
<feature type="region of interest" description="Disordered" evidence="4">
    <location>
        <begin position="1"/>
        <end position="22"/>
    </location>
</feature>
<keyword evidence="8" id="KW-0645">Protease</keyword>
<feature type="domain" description="Peptidase M24" evidence="5">
    <location>
        <begin position="322"/>
        <end position="533"/>
    </location>
</feature>
<dbReference type="Pfam" id="PF16188">
    <property type="entry name" value="Peptidase_M24_C"/>
    <property type="match status" value="1"/>
</dbReference>
<dbReference type="CDD" id="cd01085">
    <property type="entry name" value="APP"/>
    <property type="match status" value="1"/>
</dbReference>
<evidence type="ECO:0000313" key="8">
    <source>
        <dbReference type="EMBL" id="RMA43131.1"/>
    </source>
</evidence>
<reference evidence="8 9" key="1">
    <citation type="submission" date="2018-10" db="EMBL/GenBank/DDBJ databases">
        <authorList>
            <person name="Jung H.S."/>
            <person name="Jeon C.O."/>
        </authorList>
    </citation>
    <scope>NUCLEOTIDE SEQUENCE [LARGE SCALE GENOMIC DNA]</scope>
    <source>
        <strain evidence="8 9">MA-7-27</strain>
    </source>
</reference>
<evidence type="ECO:0000256" key="3">
    <source>
        <dbReference type="ARBA" id="ARBA00022801"/>
    </source>
</evidence>
<dbReference type="SUPFAM" id="SSF53092">
    <property type="entry name" value="Creatinase/prolidase N-terminal domain"/>
    <property type="match status" value="1"/>
</dbReference>
<dbReference type="FunFam" id="3.90.230.10:FF:000009">
    <property type="entry name" value="xaa-Pro aminopeptidase 2"/>
    <property type="match status" value="1"/>
</dbReference>
<dbReference type="Pfam" id="PF16189">
    <property type="entry name" value="Creatinase_N_2"/>
    <property type="match status" value="1"/>
</dbReference>
<evidence type="ECO:0000256" key="1">
    <source>
        <dbReference type="ARBA" id="ARBA00008766"/>
    </source>
</evidence>
<protein>
    <submittedName>
        <fullName evidence="8">Aminopeptidase P family protein</fullName>
    </submittedName>
</protein>
<evidence type="ECO:0000259" key="6">
    <source>
        <dbReference type="Pfam" id="PF01321"/>
    </source>
</evidence>
<evidence type="ECO:0000259" key="5">
    <source>
        <dbReference type="Pfam" id="PF00557"/>
    </source>
</evidence>
<comment type="similarity">
    <text evidence="1">Belongs to the peptidase M24B family.</text>
</comment>
<dbReference type="InterPro" id="IPR032416">
    <property type="entry name" value="Peptidase_M24_C"/>
</dbReference>
<feature type="domain" description="Creatinase N-terminal" evidence="6">
    <location>
        <begin position="23"/>
        <end position="159"/>
    </location>
</feature>